<dbReference type="EMBL" id="VSSQ01058367">
    <property type="protein sequence ID" value="MPN12091.1"/>
    <property type="molecule type" value="Genomic_DNA"/>
</dbReference>
<name>A0A645FCN1_9ZZZZ</name>
<keyword evidence="1" id="KW-0472">Membrane</keyword>
<comment type="caution">
    <text evidence="2">The sequence shown here is derived from an EMBL/GenBank/DDBJ whole genome shotgun (WGS) entry which is preliminary data.</text>
</comment>
<feature type="transmembrane region" description="Helical" evidence="1">
    <location>
        <begin position="32"/>
        <end position="51"/>
    </location>
</feature>
<dbReference type="AlphaFoldDB" id="A0A645FCN1"/>
<evidence type="ECO:0000256" key="1">
    <source>
        <dbReference type="SAM" id="Phobius"/>
    </source>
</evidence>
<proteinExistence type="predicted"/>
<keyword evidence="1" id="KW-1133">Transmembrane helix</keyword>
<organism evidence="2">
    <name type="scientific">bioreactor metagenome</name>
    <dbReference type="NCBI Taxonomy" id="1076179"/>
    <lineage>
        <taxon>unclassified sequences</taxon>
        <taxon>metagenomes</taxon>
        <taxon>ecological metagenomes</taxon>
    </lineage>
</organism>
<gene>
    <name evidence="2" type="ORF">SDC9_159403</name>
</gene>
<keyword evidence="1" id="KW-0812">Transmembrane</keyword>
<reference evidence="2" key="1">
    <citation type="submission" date="2019-08" db="EMBL/GenBank/DDBJ databases">
        <authorList>
            <person name="Kucharzyk K."/>
            <person name="Murdoch R.W."/>
            <person name="Higgins S."/>
            <person name="Loffler F."/>
        </authorList>
    </citation>
    <scope>NUCLEOTIDE SEQUENCE</scope>
</reference>
<accession>A0A645FCN1</accession>
<evidence type="ECO:0000313" key="2">
    <source>
        <dbReference type="EMBL" id="MPN12091.1"/>
    </source>
</evidence>
<sequence length="95" mass="10479">MCLLITVLAAVIATIAWYVKIPNSPNKVGSLCLIYWGASLMWLVVAFFCLAKGEPFLDISLNDTLLGFTVVLCGLAAWVVILLKTKRASFLQFRL</sequence>
<protein>
    <submittedName>
        <fullName evidence="2">Uncharacterized protein</fullName>
    </submittedName>
</protein>
<feature type="transmembrane region" description="Helical" evidence="1">
    <location>
        <begin position="63"/>
        <end position="83"/>
    </location>
</feature>